<comment type="similarity">
    <text evidence="3">In the C-terminal section; belongs to the formate--tetrahydrofolate ligase family.</text>
</comment>
<dbReference type="Pfam" id="PF01268">
    <property type="entry name" value="FTHFS"/>
    <property type="match status" value="1"/>
</dbReference>
<dbReference type="Pfam" id="PF02882">
    <property type="entry name" value="THF_DHG_CYH_C"/>
    <property type="match status" value="1"/>
</dbReference>
<dbReference type="InterPro" id="IPR046346">
    <property type="entry name" value="Aminoacid_DH-like_N_sf"/>
</dbReference>
<keyword evidence="9" id="KW-0067">ATP-binding</keyword>
<dbReference type="InterPro" id="IPR020628">
    <property type="entry name" value="Formate_THF_ligase_CS"/>
</dbReference>
<evidence type="ECO:0000256" key="9">
    <source>
        <dbReference type="ARBA" id="ARBA00022840"/>
    </source>
</evidence>
<dbReference type="GO" id="GO:0005829">
    <property type="term" value="C:cytosol"/>
    <property type="evidence" value="ECO:0007669"/>
    <property type="project" value="TreeGrafter"/>
</dbReference>
<dbReference type="SUPFAM" id="SSF51735">
    <property type="entry name" value="NAD(P)-binding Rossmann-fold domains"/>
    <property type="match status" value="1"/>
</dbReference>
<dbReference type="Proteomes" id="UP000077248">
    <property type="component" value="Unassembled WGS sequence"/>
</dbReference>
<dbReference type="PRINTS" id="PR00085">
    <property type="entry name" value="THFDHDRGNASE"/>
</dbReference>
<keyword evidence="11" id="KW-0560">Oxidoreductase</keyword>
<dbReference type="FunFam" id="3.40.50.10860:FF:000005">
    <property type="entry name" value="C-1-tetrahydrofolate synthase, cytoplasmic, putative"/>
    <property type="match status" value="1"/>
</dbReference>
<proteinExistence type="inferred from homology"/>
<dbReference type="InterPro" id="IPR036291">
    <property type="entry name" value="NAD(P)-bd_dom_sf"/>
</dbReference>
<evidence type="ECO:0000256" key="2">
    <source>
        <dbReference type="ARBA" id="ARBA00005559"/>
    </source>
</evidence>
<evidence type="ECO:0000313" key="16">
    <source>
        <dbReference type="EMBL" id="OAG25401.1"/>
    </source>
</evidence>
<dbReference type="PANTHER" id="PTHR48099">
    <property type="entry name" value="C-1-TETRAHYDROFOLATE SYNTHASE, CYTOPLASMIC-RELATED"/>
    <property type="match status" value="1"/>
</dbReference>
<dbReference type="PROSITE" id="PS00767">
    <property type="entry name" value="THF_DHG_CYH_2"/>
    <property type="match status" value="1"/>
</dbReference>
<dbReference type="InterPro" id="IPR020631">
    <property type="entry name" value="THF_DH/CycHdrlase_NAD-bd_dom"/>
</dbReference>
<accession>A0A177E1U6</accession>
<feature type="region of interest" description="Disordered" evidence="13">
    <location>
        <begin position="264"/>
        <end position="288"/>
    </location>
</feature>
<dbReference type="RefSeq" id="XP_018390822.1">
    <property type="nucleotide sequence ID" value="XM_018533951.1"/>
</dbReference>
<dbReference type="GO" id="GO:0006139">
    <property type="term" value="P:nucleobase-containing compound metabolic process"/>
    <property type="evidence" value="ECO:0007669"/>
    <property type="project" value="EnsemblFungi"/>
</dbReference>
<dbReference type="GeneID" id="29119545"/>
<evidence type="ECO:0000259" key="14">
    <source>
        <dbReference type="Pfam" id="PF00763"/>
    </source>
</evidence>
<evidence type="ECO:0000256" key="5">
    <source>
        <dbReference type="ARBA" id="ARBA00022563"/>
    </source>
</evidence>
<comment type="similarity">
    <text evidence="2">In the N-terminal section; belongs to the tetrahydrofolate dehydrogenase/cyclohydrolase family.</text>
</comment>
<keyword evidence="8" id="KW-0378">Hydrolase</keyword>
<dbReference type="InterPro" id="IPR000559">
    <property type="entry name" value="Formate_THF_ligase"/>
</dbReference>
<dbReference type="Gene3D" id="3.40.50.300">
    <property type="entry name" value="P-loop containing nucleotide triphosphate hydrolases"/>
    <property type="match status" value="2"/>
</dbReference>
<evidence type="ECO:0000313" key="17">
    <source>
        <dbReference type="Proteomes" id="UP000077248"/>
    </source>
</evidence>
<keyword evidence="7" id="KW-0547">Nucleotide-binding</keyword>
<dbReference type="FunFam" id="3.40.50.300:FF:000790">
    <property type="entry name" value="C1 tetrahydrofolate synthase"/>
    <property type="match status" value="1"/>
</dbReference>
<dbReference type="HAMAP" id="MF_01543">
    <property type="entry name" value="FTHFS"/>
    <property type="match status" value="1"/>
</dbReference>
<name>A0A177E1U6_ALTAL</name>
<dbReference type="GO" id="GO:0004488">
    <property type="term" value="F:methylenetetrahydrofolate dehydrogenase (NADP+) activity"/>
    <property type="evidence" value="ECO:0007669"/>
    <property type="project" value="EnsemblFungi"/>
</dbReference>
<evidence type="ECO:0000256" key="4">
    <source>
        <dbReference type="ARBA" id="ARBA00011738"/>
    </source>
</evidence>
<evidence type="ECO:0000256" key="12">
    <source>
        <dbReference type="ARBA" id="ARBA00023268"/>
    </source>
</evidence>
<dbReference type="VEuPathDB" id="FungiDB:CC77DRAFT_926730"/>
<dbReference type="FunFam" id="3.40.50.720:FF:000006">
    <property type="entry name" value="Bifunctional protein FolD"/>
    <property type="match status" value="1"/>
</dbReference>
<dbReference type="GO" id="GO:0035999">
    <property type="term" value="P:tetrahydrofolate interconversion"/>
    <property type="evidence" value="ECO:0007669"/>
    <property type="project" value="UniProtKB-UniPathway"/>
</dbReference>
<dbReference type="InterPro" id="IPR020867">
    <property type="entry name" value="THF_DH/CycHdrlase_CS"/>
</dbReference>
<dbReference type="GO" id="GO:0046656">
    <property type="term" value="P:folic acid biosynthetic process"/>
    <property type="evidence" value="ECO:0007669"/>
    <property type="project" value="EnsemblFungi"/>
</dbReference>
<keyword evidence="17" id="KW-1185">Reference proteome</keyword>
<dbReference type="PROSITE" id="PS00722">
    <property type="entry name" value="FTHFS_2"/>
    <property type="match status" value="1"/>
</dbReference>
<feature type="compositionally biased region" description="Polar residues" evidence="13">
    <location>
        <begin position="273"/>
        <end position="282"/>
    </location>
</feature>
<protein>
    <submittedName>
        <fullName evidence="16">FTHFS-domain-containing protein</fullName>
    </submittedName>
</protein>
<dbReference type="Gene3D" id="3.10.410.10">
    <property type="entry name" value="Formyltetrahydrofolate synthetase, domain 3"/>
    <property type="match status" value="1"/>
</dbReference>
<feature type="domain" description="Tetrahydrofolate dehydrogenase/cyclohydrolase catalytic" evidence="14">
    <location>
        <begin position="485"/>
        <end position="601"/>
    </location>
</feature>
<dbReference type="STRING" id="5599.A0A177E1U6"/>
<dbReference type="EMBL" id="KV441470">
    <property type="protein sequence ID" value="OAG25401.1"/>
    <property type="molecule type" value="Genomic_DNA"/>
</dbReference>
<dbReference type="GO" id="GO:0005739">
    <property type="term" value="C:mitochondrion"/>
    <property type="evidence" value="ECO:0007669"/>
    <property type="project" value="EnsemblFungi"/>
</dbReference>
<dbReference type="GO" id="GO:0004329">
    <property type="term" value="F:formate-tetrahydrofolate ligase activity"/>
    <property type="evidence" value="ECO:0007669"/>
    <property type="project" value="EnsemblFungi"/>
</dbReference>
<dbReference type="GO" id="GO:0004477">
    <property type="term" value="F:methenyltetrahydrofolate cyclohydrolase activity"/>
    <property type="evidence" value="ECO:0007669"/>
    <property type="project" value="EnsemblFungi"/>
</dbReference>
<comment type="pathway">
    <text evidence="1">One-carbon metabolism; tetrahydrofolate interconversion.</text>
</comment>
<evidence type="ECO:0000256" key="1">
    <source>
        <dbReference type="ARBA" id="ARBA00004777"/>
    </source>
</evidence>
<dbReference type="CDD" id="cd01080">
    <property type="entry name" value="NAD_bind_m-THF_DH_Cyclohyd"/>
    <property type="match status" value="1"/>
</dbReference>
<evidence type="ECO:0000256" key="3">
    <source>
        <dbReference type="ARBA" id="ARBA00006985"/>
    </source>
</evidence>
<keyword evidence="12" id="KW-0511">Multifunctional enzyme</keyword>
<dbReference type="OMA" id="QPIMFRR"/>
<dbReference type="CDD" id="cd00477">
    <property type="entry name" value="FTHFS"/>
    <property type="match status" value="1"/>
</dbReference>
<evidence type="ECO:0000256" key="6">
    <source>
        <dbReference type="ARBA" id="ARBA00022598"/>
    </source>
</evidence>
<dbReference type="InterPro" id="IPR020630">
    <property type="entry name" value="THF_DH/CycHdrlase_cat_dom"/>
</dbReference>
<dbReference type="InterPro" id="IPR000672">
    <property type="entry name" value="THF_DH/CycHdrlase"/>
</dbReference>
<dbReference type="GO" id="GO:0005524">
    <property type="term" value="F:ATP binding"/>
    <property type="evidence" value="ECO:0007669"/>
    <property type="project" value="UniProtKB-KW"/>
</dbReference>
<reference evidence="16 17" key="1">
    <citation type="submission" date="2016-05" db="EMBL/GenBank/DDBJ databases">
        <title>Comparative analysis of secretome profiles of manganese(II)-oxidizing ascomycete fungi.</title>
        <authorList>
            <consortium name="DOE Joint Genome Institute"/>
            <person name="Zeiner C.A."/>
            <person name="Purvine S.O."/>
            <person name="Zink E.M."/>
            <person name="Wu S."/>
            <person name="Pasa-Tolic L."/>
            <person name="Chaput D.L."/>
            <person name="Haridas S."/>
            <person name="Grigoriev I.V."/>
            <person name="Santelli C.M."/>
            <person name="Hansel C.M."/>
        </authorList>
    </citation>
    <scope>NUCLEOTIDE SEQUENCE [LARGE SCALE GENOMIC DNA]</scope>
    <source>
        <strain evidence="16 17">SRC1lrK2f</strain>
    </source>
</reference>
<dbReference type="Pfam" id="PF00763">
    <property type="entry name" value="THF_DHG_CYH"/>
    <property type="match status" value="1"/>
</dbReference>
<dbReference type="InterPro" id="IPR027417">
    <property type="entry name" value="P-loop_NTPase"/>
</dbReference>
<evidence type="ECO:0000259" key="15">
    <source>
        <dbReference type="Pfam" id="PF02882"/>
    </source>
</evidence>
<feature type="domain" description="Tetrahydrofolate dehydrogenase/cyclohydrolase NAD(P)-binding" evidence="15">
    <location>
        <begin position="622"/>
        <end position="768"/>
    </location>
</feature>
<dbReference type="PANTHER" id="PTHR48099:SF5">
    <property type="entry name" value="C-1-TETRAHYDROFOLATE SYNTHASE, CYTOPLASMIC"/>
    <property type="match status" value="1"/>
</dbReference>
<evidence type="ECO:0000256" key="8">
    <source>
        <dbReference type="ARBA" id="ARBA00022801"/>
    </source>
</evidence>
<dbReference type="FunFam" id="3.10.410.10:FF:000001">
    <property type="entry name" value="Putative formate--tetrahydrofolate ligase"/>
    <property type="match status" value="1"/>
</dbReference>
<dbReference type="PROSITE" id="PS00721">
    <property type="entry name" value="FTHFS_1"/>
    <property type="match status" value="1"/>
</dbReference>
<evidence type="ECO:0000256" key="10">
    <source>
        <dbReference type="ARBA" id="ARBA00022857"/>
    </source>
</evidence>
<sequence>MSSTSPDTVIIAAMLDRLEPLAPNEYIVALSRGSDQFIATPNGYTSTCLPNNLLRELCAGYVKRITWASYGSKPGSWFFGWERRDSASAFMIGPEIPPALRSYIQAVEASETLRSGIRVQLGAADSFVVWSGTAWACADVPAQLEARLREGSSGFRKSNHITNGSLRDSRTLDNIQWHANGSYYIKSGDRHLWNFQANLVCVEWNKLWKGARQDERMVRINKELAYVLISPHTKKGETFAFIKKHSAGLDTPYIVHFEGEPIHTNFDGDDGSDQPTLSSSPPGTDDVPFQWATTKKSGRPHRADSWELVLRKGEKVKVIRDMGRNWFVVTDKKDIKGFVHGSWLVFGDGAVHKDSKAAYGQFVEDIRELLKPGQLQSFLAMTGYVDECTERDCQLLKEDVSKLGICTHDLRALLQASGKYSYEWLKEERNLWHPDRFARFVHPDHMERLTLMAEQMFVMYGILMETAHSSRQFSSTGFNMAGQKIDGTAIAKSIRERLGQKIKEKQEKNPRYRPSLKIVQVGDRSDSSTYVRMKLKAAEEANIDCELVHLSEDLTEGELLYKIYEYNNDPAVHGILVQLPLPKHISEHTITSAVADEKDVDGFGIQSIGELAKRGGKPLFTPCTPKGVMVLLQEAGIDISGKNAVVLGRSDIVGSPVSYLLKNADATVTVCHSRTKNLPEVVRQADIVIAAIGKAQFVKGDWLKPGAVVIDVGTNFIPDDTKKSGQRLVGDVDYDSAVEVASHITPVPGGVGPMTIAMLLQNLVDSADATFDRQKKRKISPLPIRIEDPIPADHAISRKQHPKQITTVAKEVGILPHELEPYGATKAKVDLSLLRRLEHRRNGRYILIAGITPTPLGEGKSTTTIGVAQALGAHLGRICFANVRQPSMGPTFGIKGGAAGGGYSQVIPMDQFNLHLTGDIHAITAANNLLAAAIETRMFHENTQKDAALYKRLVPAKKGKREFVPVMFRRLKKLGIDKTNPDDLTEEEISKFARLDIDPETITWRRVLDVNDRHLRKITVGQAPTEKGQTRETGFDISVASECMAILALSKDLSDLRERLGSVVVASSRAGDPVTCDDIGAGGALTALLVDAIKPNMMQTLEGTPVFVHAGPFANISIGASSVIADRLALKLAGTEPDEDHDAQTGFVVTEAGFDFTMGGERFFNIKCRSSGLVPDTVVIVATVRALKNHGGGPDISPGAQLPEVYRTENIDILRAGCVNLKKHIENAKQYGVPVVVAINRFATDTQAEIDVIREEAIAAGAEDAIPANHFAEGGKGAVDLAEGIIKASAKPKPDYKLLYDVNSGTVQERMETIAKKMYGASAVEFSELAQKKVDTYVKQGFGNLPICVAKTQYSLSHDPSLKGAPTGFTVPIRDVRMAAGAGYLYALAADIQTIPGLPTAPGYLNIDVDVETGEIDGMF</sequence>
<dbReference type="SUPFAM" id="SSF53223">
    <property type="entry name" value="Aminoacid dehydrogenase-like, N-terminal domain"/>
    <property type="match status" value="1"/>
</dbReference>
<dbReference type="UniPathway" id="UPA00193"/>
<dbReference type="PROSITE" id="PS00766">
    <property type="entry name" value="THF_DHG_CYH_1"/>
    <property type="match status" value="1"/>
</dbReference>
<keyword evidence="10" id="KW-0521">NADP</keyword>
<dbReference type="KEGG" id="aalt:CC77DRAFT_926730"/>
<comment type="subunit">
    <text evidence="4">Homodimer.</text>
</comment>
<dbReference type="HAMAP" id="MF_01576">
    <property type="entry name" value="THF_DHG_CYH"/>
    <property type="match status" value="1"/>
</dbReference>
<evidence type="ECO:0000256" key="7">
    <source>
        <dbReference type="ARBA" id="ARBA00022741"/>
    </source>
</evidence>
<dbReference type="SUPFAM" id="SSF52540">
    <property type="entry name" value="P-loop containing nucleoside triphosphate hydrolases"/>
    <property type="match status" value="1"/>
</dbReference>
<evidence type="ECO:0000256" key="13">
    <source>
        <dbReference type="SAM" id="MobiDB-lite"/>
    </source>
</evidence>
<organism evidence="16 17">
    <name type="scientific">Alternaria alternata</name>
    <name type="common">Alternaria rot fungus</name>
    <name type="synonym">Torula alternata</name>
    <dbReference type="NCBI Taxonomy" id="5599"/>
    <lineage>
        <taxon>Eukaryota</taxon>
        <taxon>Fungi</taxon>
        <taxon>Dikarya</taxon>
        <taxon>Ascomycota</taxon>
        <taxon>Pezizomycotina</taxon>
        <taxon>Dothideomycetes</taxon>
        <taxon>Pleosporomycetidae</taxon>
        <taxon>Pleosporales</taxon>
        <taxon>Pleosporineae</taxon>
        <taxon>Pleosporaceae</taxon>
        <taxon>Alternaria</taxon>
        <taxon>Alternaria sect. Alternaria</taxon>
        <taxon>Alternaria alternata complex</taxon>
    </lineage>
</organism>
<keyword evidence="6" id="KW-0436">Ligase</keyword>
<dbReference type="FunFam" id="3.40.50.300:FF:000245">
    <property type="entry name" value="C-1-tetrahydrofolate synthase, cytoplasmic"/>
    <property type="match status" value="1"/>
</dbReference>
<dbReference type="Gene3D" id="3.40.50.10860">
    <property type="entry name" value="Leucine Dehydrogenase, chain A, domain 1"/>
    <property type="match status" value="1"/>
</dbReference>
<dbReference type="Gene3D" id="3.40.50.720">
    <property type="entry name" value="NAD(P)-binding Rossmann-like Domain"/>
    <property type="match status" value="1"/>
</dbReference>
<keyword evidence="5" id="KW-0554">One-carbon metabolism</keyword>
<gene>
    <name evidence="16" type="ORF">CC77DRAFT_926730</name>
</gene>
<evidence type="ECO:0000256" key="11">
    <source>
        <dbReference type="ARBA" id="ARBA00023002"/>
    </source>
</evidence>